<dbReference type="SUPFAM" id="SSF52833">
    <property type="entry name" value="Thioredoxin-like"/>
    <property type="match status" value="1"/>
</dbReference>
<feature type="transmembrane region" description="Helical" evidence="1">
    <location>
        <begin position="7"/>
        <end position="35"/>
    </location>
</feature>
<name>A0A7S0DCL0_9EUKA</name>
<proteinExistence type="predicted"/>
<evidence type="ECO:0000313" key="2">
    <source>
        <dbReference type="EMBL" id="CAD8448490.1"/>
    </source>
</evidence>
<dbReference type="InterPro" id="IPR036249">
    <property type="entry name" value="Thioredoxin-like_sf"/>
</dbReference>
<keyword evidence="1" id="KW-0472">Membrane</keyword>
<reference evidence="2" key="1">
    <citation type="submission" date="2021-01" db="EMBL/GenBank/DDBJ databases">
        <authorList>
            <person name="Corre E."/>
            <person name="Pelletier E."/>
            <person name="Niang G."/>
            <person name="Scheremetjew M."/>
            <person name="Finn R."/>
            <person name="Kale V."/>
            <person name="Holt S."/>
            <person name="Cochrane G."/>
            <person name="Meng A."/>
            <person name="Brown T."/>
            <person name="Cohen L."/>
        </authorList>
    </citation>
    <scope>NUCLEOTIDE SEQUENCE</scope>
    <source>
        <strain evidence="2">CCMP2058</strain>
    </source>
</reference>
<dbReference type="CDD" id="cd00570">
    <property type="entry name" value="GST_N_family"/>
    <property type="match status" value="1"/>
</dbReference>
<organism evidence="2">
    <name type="scientific">Amorphochlora amoebiformis</name>
    <dbReference type="NCBI Taxonomy" id="1561963"/>
    <lineage>
        <taxon>Eukaryota</taxon>
        <taxon>Sar</taxon>
        <taxon>Rhizaria</taxon>
        <taxon>Cercozoa</taxon>
        <taxon>Chlorarachniophyceae</taxon>
        <taxon>Amorphochlora</taxon>
    </lineage>
</organism>
<accession>A0A7S0DCL0</accession>
<sequence>MRFRQEYAWIWAMFFGIPLGGYLGWGLGGGLLYLFCCVLLRQYVRTKMIFNPDKTLVLETISVSHYVERVRWSLDLFGEKFTEEDNVGILGALLDFRFVPVLITNEFRIADSKNILRYLYARSVVKKNLATDTDVKVDEVLDEVLYYQPTKEALDMEKKIDKVGDWFRRYLYYDIFFKSPLGNEVLLRAWGYYQPHIPLWQRLILRVFAPFFKLTLSQLLKINEKRAHADLNKAKKVLDDIDALLSDGREYLLKTPQITFIDTTFASLAGIMAIPPLWTGGRLAEKSQPKLDWFSEDARKEILAFRRRLSGKFTLKMYENHRGIRTWEQAAQGI</sequence>
<evidence type="ECO:0008006" key="3">
    <source>
        <dbReference type="Google" id="ProtNLM"/>
    </source>
</evidence>
<dbReference type="AlphaFoldDB" id="A0A7S0DCL0"/>
<evidence type="ECO:0000256" key="1">
    <source>
        <dbReference type="SAM" id="Phobius"/>
    </source>
</evidence>
<keyword evidence="1" id="KW-1133">Transmembrane helix</keyword>
<gene>
    <name evidence="2" type="ORF">LAMO00422_LOCUS9560</name>
</gene>
<protein>
    <recommendedName>
        <fullName evidence="3">GST N-terminal domain-containing protein</fullName>
    </recommendedName>
</protein>
<keyword evidence="1" id="KW-0812">Transmembrane</keyword>
<dbReference type="EMBL" id="HBEM01013899">
    <property type="protein sequence ID" value="CAD8448490.1"/>
    <property type="molecule type" value="Transcribed_RNA"/>
</dbReference>